<sequence>MQINPELQLAWDVVEKTGTHLFLTGKAGTGKTTFLQKLKETSPKRMVVTAPTGIAAINAGGVTVHSFFQLPFAPYVPDSTLNTQQHGYKFGKEKIHIIRSMDLLVIDEVSMVRADLLDAVDAALRRYRNQSKPFGGVQLLMIGDMQQLTPVRKDHEWELLSQYYTTGFFFDSLALKKTEYVTIELKKVYRQSDTHFLHLLNKIRNNEADDAVLNELNKRHIPNFRPDDEKEGYIRLTTHNYQAQQHNDLRLNALAGHAYGFRAETEGNFPENSYPADVLLTLKKGAQIMFIKNDSSVEKRFYNGKIGFVTEVDENSIWVRANDDEHSFQLAIEKWTNSKYSLNPQTKEITEEVEGTFLQYPIRLAWAITIHKSQGLTFERAIIDANNSFAHGQVYVALSRCKTLEGMVLASRLDRSAIICDTAIKEFDHEIEQRSPDEQQLRELQRCYFLDLLSDQFNFHLPEQRLLQVVRIMDEHLYRLYPQLLIRYKEASDTFKTKIGKVANTFHAQYSEMVMSTEDYANDPALNSRITAGAHYFRQELEALCSPLLNETRIETDNKEVKKKFTEAFALFKEMTYVKNGTLALTEKEGFSVSAYLKNKTHLMLSAEENQMERKERNNHSPRQEKAKIPSDILHPVLYSELIEWRNAEAKVQGANVPVYTVVQQKAIVGIVNLLPRNVSELLHIPYIGKQTVEKYGEKLLDIVNQYVEKAEITRQEFHVTAPKEKNTLSKSPTKETTYKMFRQGMSIEEIAKTRGFVTGTIVGHLETYLRQGDVSIQELVPQEKIDTITHYLQEHEGQDETLSAIKTALGEEISYTDIRAVMASIQEK</sequence>
<protein>
    <submittedName>
        <fullName evidence="2">ATP-dependent RecD-like DNA helicase</fullName>
        <ecNumber evidence="2">3.6.4.12</ecNumber>
    </submittedName>
</protein>
<dbReference type="InterPro" id="IPR003593">
    <property type="entry name" value="AAA+_ATPase"/>
</dbReference>
<dbReference type="Gene3D" id="1.10.150.80">
    <property type="entry name" value="HRDC domain"/>
    <property type="match status" value="1"/>
</dbReference>
<dbReference type="Gene3D" id="3.40.50.300">
    <property type="entry name" value="P-loop containing nucleotide triphosphate hydrolases"/>
    <property type="match status" value="2"/>
</dbReference>
<dbReference type="GO" id="GO:0016787">
    <property type="term" value="F:hydrolase activity"/>
    <property type="evidence" value="ECO:0007669"/>
    <property type="project" value="UniProtKB-KW"/>
</dbReference>
<evidence type="ECO:0000259" key="1">
    <source>
        <dbReference type="PROSITE" id="PS50967"/>
    </source>
</evidence>
<accession>A0A5J4RG40</accession>
<dbReference type="Pfam" id="PF14493">
    <property type="entry name" value="HTH_40"/>
    <property type="match status" value="1"/>
</dbReference>
<dbReference type="SUPFAM" id="SSF47819">
    <property type="entry name" value="HRDC-like"/>
    <property type="match status" value="1"/>
</dbReference>
<comment type="caution">
    <text evidence="2">The sequence shown here is derived from an EMBL/GenBank/DDBJ whole genome shotgun (WGS) entry which is preliminary data.</text>
</comment>
<organism evidence="2">
    <name type="scientific">termite gut metagenome</name>
    <dbReference type="NCBI Taxonomy" id="433724"/>
    <lineage>
        <taxon>unclassified sequences</taxon>
        <taxon>metagenomes</taxon>
        <taxon>organismal metagenomes</taxon>
    </lineage>
</organism>
<dbReference type="InterPro" id="IPR029491">
    <property type="entry name" value="Helicase_HTH"/>
</dbReference>
<dbReference type="EC" id="3.6.4.12" evidence="2"/>
<dbReference type="Pfam" id="PF00570">
    <property type="entry name" value="HRDC"/>
    <property type="match status" value="1"/>
</dbReference>
<dbReference type="InterPro" id="IPR044876">
    <property type="entry name" value="HRDC_dom_sf"/>
</dbReference>
<dbReference type="FunFam" id="3.40.50.300:FF:001498">
    <property type="entry name" value="ATP-dependent DNA helicase"/>
    <property type="match status" value="1"/>
</dbReference>
<dbReference type="InterPro" id="IPR002121">
    <property type="entry name" value="HRDC_dom"/>
</dbReference>
<dbReference type="GO" id="GO:0000166">
    <property type="term" value="F:nucleotide binding"/>
    <property type="evidence" value="ECO:0007669"/>
    <property type="project" value="InterPro"/>
</dbReference>
<proteinExistence type="predicted"/>
<dbReference type="SMART" id="SM00382">
    <property type="entry name" value="AAA"/>
    <property type="match status" value="1"/>
</dbReference>
<dbReference type="InterPro" id="IPR051055">
    <property type="entry name" value="PIF1_helicase"/>
</dbReference>
<keyword evidence="2" id="KW-0347">Helicase</keyword>
<dbReference type="Gene3D" id="1.10.10.1390">
    <property type="entry name" value="ATP-dependent DNA helicase RecQ"/>
    <property type="match status" value="1"/>
</dbReference>
<dbReference type="InterPro" id="IPR010285">
    <property type="entry name" value="DNA_helicase_pif1-like_DEAD"/>
</dbReference>
<dbReference type="Pfam" id="PF05970">
    <property type="entry name" value="PIF1"/>
    <property type="match status" value="1"/>
</dbReference>
<dbReference type="InterPro" id="IPR010997">
    <property type="entry name" value="HRDC-like_sf"/>
</dbReference>
<dbReference type="GO" id="GO:0006281">
    <property type="term" value="P:DNA repair"/>
    <property type="evidence" value="ECO:0007669"/>
    <property type="project" value="InterPro"/>
</dbReference>
<keyword evidence="2" id="KW-0067">ATP-binding</keyword>
<dbReference type="SMART" id="SM00341">
    <property type="entry name" value="HRDC"/>
    <property type="match status" value="1"/>
</dbReference>
<feature type="domain" description="HRDC" evidence="1">
    <location>
        <begin position="632"/>
        <end position="714"/>
    </location>
</feature>
<dbReference type="EMBL" id="SNRY01001285">
    <property type="protein sequence ID" value="KAA6332100.1"/>
    <property type="molecule type" value="Genomic_DNA"/>
</dbReference>
<dbReference type="InterPro" id="IPR027417">
    <property type="entry name" value="P-loop_NTPase"/>
</dbReference>
<dbReference type="CDD" id="cd18809">
    <property type="entry name" value="SF1_C_RecD"/>
    <property type="match status" value="1"/>
</dbReference>
<dbReference type="GO" id="GO:0000723">
    <property type="term" value="P:telomere maintenance"/>
    <property type="evidence" value="ECO:0007669"/>
    <property type="project" value="InterPro"/>
</dbReference>
<keyword evidence="2" id="KW-0378">Hydrolase</keyword>
<keyword evidence="2" id="KW-0547">Nucleotide-binding</keyword>
<dbReference type="PROSITE" id="PS50967">
    <property type="entry name" value="HRDC"/>
    <property type="match status" value="1"/>
</dbReference>
<dbReference type="PANTHER" id="PTHR47642">
    <property type="entry name" value="ATP-DEPENDENT DNA HELICASE"/>
    <property type="match status" value="1"/>
</dbReference>
<gene>
    <name evidence="2" type="ORF">EZS27_019354</name>
</gene>
<reference evidence="2" key="1">
    <citation type="submission" date="2019-03" db="EMBL/GenBank/DDBJ databases">
        <title>Single cell metagenomics reveals metabolic interactions within the superorganism composed of flagellate Streblomastix strix and complex community of Bacteroidetes bacteria on its surface.</title>
        <authorList>
            <person name="Treitli S.C."/>
            <person name="Kolisko M."/>
            <person name="Husnik F."/>
            <person name="Keeling P."/>
            <person name="Hampl V."/>
        </authorList>
    </citation>
    <scope>NUCLEOTIDE SEQUENCE</scope>
    <source>
        <strain evidence="2">STM</strain>
    </source>
</reference>
<dbReference type="GO" id="GO:0003678">
    <property type="term" value="F:DNA helicase activity"/>
    <property type="evidence" value="ECO:0007669"/>
    <property type="project" value="UniProtKB-EC"/>
</dbReference>
<dbReference type="AlphaFoldDB" id="A0A5J4RG40"/>
<dbReference type="GO" id="GO:0003676">
    <property type="term" value="F:nucleic acid binding"/>
    <property type="evidence" value="ECO:0007669"/>
    <property type="project" value="InterPro"/>
</dbReference>
<dbReference type="SUPFAM" id="SSF52540">
    <property type="entry name" value="P-loop containing nucleoside triphosphate hydrolases"/>
    <property type="match status" value="2"/>
</dbReference>
<name>A0A5J4RG40_9ZZZZ</name>
<evidence type="ECO:0000313" key="2">
    <source>
        <dbReference type="EMBL" id="KAA6332100.1"/>
    </source>
</evidence>